<dbReference type="InterPro" id="IPR003583">
    <property type="entry name" value="Hlx-hairpin-Hlx_DNA-bd_motif"/>
</dbReference>
<evidence type="ECO:0000313" key="26">
    <source>
        <dbReference type="Proteomes" id="UP000236846"/>
    </source>
</evidence>
<dbReference type="SMART" id="SM00483">
    <property type="entry name" value="POLXc"/>
    <property type="match status" value="1"/>
</dbReference>
<organism evidence="25 26">
    <name type="scientific">Candidatus Brennerbacteria bacterium CG11_big_fil_rev_8_21_14_0_20_43_10</name>
    <dbReference type="NCBI Taxonomy" id="1974523"/>
    <lineage>
        <taxon>Bacteria</taxon>
        <taxon>Candidatus Brenneribacteriota</taxon>
    </lineage>
</organism>
<dbReference type="GO" id="GO:0140078">
    <property type="term" value="F:class I DNA-(apurinic or apyrimidinic site) endonuclease activity"/>
    <property type="evidence" value="ECO:0007669"/>
    <property type="project" value="UniProtKB-EC"/>
</dbReference>
<evidence type="ECO:0000256" key="7">
    <source>
        <dbReference type="ARBA" id="ARBA00022634"/>
    </source>
</evidence>
<evidence type="ECO:0000256" key="10">
    <source>
        <dbReference type="ARBA" id="ARBA00022705"/>
    </source>
</evidence>
<feature type="domain" description="Helix-hairpin-helix DNA-binding motif class 1" evidence="22">
    <location>
        <begin position="94"/>
        <end position="113"/>
    </location>
</feature>
<dbReference type="Proteomes" id="UP000236846">
    <property type="component" value="Unassembled WGS sequence"/>
</dbReference>
<dbReference type="InterPro" id="IPR050243">
    <property type="entry name" value="PHP_phosphatase"/>
</dbReference>
<keyword evidence="9" id="KW-0548">Nucleotidyltransferase</keyword>
<dbReference type="FunFam" id="3.20.20.140:FF:000047">
    <property type="entry name" value="PHP domain-containing protein"/>
    <property type="match status" value="1"/>
</dbReference>
<dbReference type="SUPFAM" id="SSF89550">
    <property type="entry name" value="PHP domain-like"/>
    <property type="match status" value="1"/>
</dbReference>
<evidence type="ECO:0000256" key="3">
    <source>
        <dbReference type="ARBA" id="ARBA00012417"/>
    </source>
</evidence>
<feature type="domain" description="Helix-hairpin-helix DNA-binding motif class 1" evidence="22">
    <location>
        <begin position="129"/>
        <end position="148"/>
    </location>
</feature>
<dbReference type="PIRSF" id="PIRSF005047">
    <property type="entry name" value="UCP005047_YshC"/>
    <property type="match status" value="1"/>
</dbReference>
<keyword evidence="11" id="KW-0227">DNA damage</keyword>
<dbReference type="Pfam" id="PF02811">
    <property type="entry name" value="PHP"/>
    <property type="match status" value="1"/>
</dbReference>
<name>A0A2H0PW97_9BACT</name>
<dbReference type="InterPro" id="IPR010994">
    <property type="entry name" value="RuvA_2-like"/>
</dbReference>
<dbReference type="GO" id="GO:0008270">
    <property type="term" value="F:zinc ion binding"/>
    <property type="evidence" value="ECO:0007669"/>
    <property type="project" value="TreeGrafter"/>
</dbReference>
<comment type="catalytic activity">
    <reaction evidence="19">
        <text>a 5'-end 2'-deoxyribose-2'-deoxyribonucleotide-DNA = (2E,4S)-4-hydroxypenten-2-al-5-phosphate + a 5'-end 5'-phospho-2'-deoxyribonucleoside-DNA + H(+)</text>
        <dbReference type="Rhea" id="RHEA:76255"/>
        <dbReference type="Rhea" id="RHEA-COMP:13180"/>
        <dbReference type="Rhea" id="RHEA-COMP:18657"/>
        <dbReference type="ChEBI" id="CHEBI:15378"/>
        <dbReference type="ChEBI" id="CHEBI:136412"/>
        <dbReference type="ChEBI" id="CHEBI:195194"/>
        <dbReference type="ChEBI" id="CHEBI:195195"/>
    </reaction>
</comment>
<dbReference type="GO" id="GO:0042578">
    <property type="term" value="F:phosphoric ester hydrolase activity"/>
    <property type="evidence" value="ECO:0007669"/>
    <property type="project" value="TreeGrafter"/>
</dbReference>
<sequence>MYMNREIAKLFRLIAQYLYAQNIAFKPQAYERAAQSLEIYEKDVSDVYHEHGLKGLNEIPGVGTALAEKIQEYIRTKKIKQLEQLKKQFPFDMASLSAIEGIGPKTALKLYKTLKVKTLADLERALAQKKLEHIKGFGKKTQEKLATHVAFSKKSAGTFLLGAVYDDTLVMRKRMARVPCVRAIEIAGSIRRMKETVHDIDMLAVSENPKALMDYFVSLPTIVEIYAKGITKSSVRLESGIDVDLRVVPSESWGAALNYFTGSKEHNVALREIAISKGWKLNEYGLFKIAGQRGPKRGTAHKEIMIAGKTEEELYEKLGMDYIEPEMRENQGEIEMAQKGTLPELVKLQDINGDLQMHSTWSDGKNTIQEMAMAALQLGYAYIAITDHTKSLGIAAGMDERQIIRQMKEIDLLNKKLAGTLRILKGLEVNILKNGLLDIPDVLLAKMDMVGAAVHSHFSMSKRDMTERVMRAMKNPHVDILFHPTGRLLLQREGYELDFEKVFACAKQTKTAIEINAFPNRLDVNANLTRMGKDFGILFSLGTDSHTTHQLDVMRFGVGVARRGWLEAKNILNTKLSAQLIAFLQT</sequence>
<dbReference type="SUPFAM" id="SSF47802">
    <property type="entry name" value="DNA polymerase beta, N-terminal domain-like"/>
    <property type="match status" value="1"/>
</dbReference>
<keyword evidence="6" id="KW-0488">Methylation</keyword>
<dbReference type="InterPro" id="IPR037160">
    <property type="entry name" value="DNA_Pol_thumb_sf"/>
</dbReference>
<accession>A0A2H0PW97</accession>
<dbReference type="Gene3D" id="3.20.20.140">
    <property type="entry name" value="Metal-dependent hydrolases"/>
    <property type="match status" value="1"/>
</dbReference>
<feature type="domain" description="DNA-directed DNA polymerase X" evidence="24">
    <location>
        <begin position="2"/>
        <end position="329"/>
    </location>
</feature>
<comment type="caution">
    <text evidence="25">The sequence shown here is derived from an EMBL/GenBank/DDBJ whole genome shotgun (WGS) entry which is preliminary data.</text>
</comment>
<dbReference type="InterPro" id="IPR043519">
    <property type="entry name" value="NT_sf"/>
</dbReference>
<dbReference type="EMBL" id="PCXE01000030">
    <property type="protein sequence ID" value="PIR26331.1"/>
    <property type="molecule type" value="Genomic_DNA"/>
</dbReference>
<keyword evidence="7" id="KW-0237">DNA synthesis</keyword>
<dbReference type="PANTHER" id="PTHR36928:SF1">
    <property type="entry name" value="PHOSPHATASE YCDX-RELATED"/>
    <property type="match status" value="1"/>
</dbReference>
<dbReference type="SMART" id="SM00278">
    <property type="entry name" value="HhH1"/>
    <property type="match status" value="3"/>
</dbReference>
<dbReference type="Pfam" id="PF14520">
    <property type="entry name" value="HHH_5"/>
    <property type="match status" value="1"/>
</dbReference>
<dbReference type="Gene3D" id="1.10.150.110">
    <property type="entry name" value="DNA polymerase beta, N-terminal domain-like"/>
    <property type="match status" value="1"/>
</dbReference>
<evidence type="ECO:0000256" key="8">
    <source>
        <dbReference type="ARBA" id="ARBA00022679"/>
    </source>
</evidence>
<protein>
    <recommendedName>
        <fullName evidence="5">DNA polymerase beta</fullName>
        <ecNumber evidence="3">2.7.7.7</ecNumber>
        <ecNumber evidence="4">4.2.99.18</ecNumber>
    </recommendedName>
    <alternativeName>
        <fullName evidence="16">5'-deoxyribose-phosphate lyase</fullName>
    </alternativeName>
    <alternativeName>
        <fullName evidence="17">AP lyase</fullName>
    </alternativeName>
</protein>
<evidence type="ECO:0000256" key="1">
    <source>
        <dbReference type="ARBA" id="ARBA00001946"/>
    </source>
</evidence>
<dbReference type="AlphaFoldDB" id="A0A2H0PW97"/>
<dbReference type="GO" id="GO:0003887">
    <property type="term" value="F:DNA-directed DNA polymerase activity"/>
    <property type="evidence" value="ECO:0007669"/>
    <property type="project" value="UniProtKB-KW"/>
</dbReference>
<comment type="cofactor">
    <cofactor evidence="1">
        <name>Mg(2+)</name>
        <dbReference type="ChEBI" id="CHEBI:18420"/>
    </cofactor>
</comment>
<dbReference type="EC" id="4.2.99.18" evidence="4"/>
<comment type="catalytic activity">
    <reaction evidence="18">
        <text>2'-deoxyribonucleotide-(2'-deoxyribose 5'-phosphate)-2'-deoxyribonucleotide-DNA = a 3'-end 2'-deoxyribonucleotide-(2,3-dehydro-2,3-deoxyribose 5'-phosphate)-DNA + a 5'-end 5'-phospho-2'-deoxyribonucleoside-DNA + H(+)</text>
        <dbReference type="Rhea" id="RHEA:66592"/>
        <dbReference type="Rhea" id="RHEA-COMP:13180"/>
        <dbReference type="Rhea" id="RHEA-COMP:16897"/>
        <dbReference type="Rhea" id="RHEA-COMP:17067"/>
        <dbReference type="ChEBI" id="CHEBI:15378"/>
        <dbReference type="ChEBI" id="CHEBI:136412"/>
        <dbReference type="ChEBI" id="CHEBI:157695"/>
        <dbReference type="ChEBI" id="CHEBI:167181"/>
        <dbReference type="EC" id="4.2.99.18"/>
    </reaction>
</comment>
<keyword evidence="12" id="KW-0832">Ubl conjugation</keyword>
<evidence type="ECO:0000259" key="24">
    <source>
        <dbReference type="SMART" id="SM00483"/>
    </source>
</evidence>
<evidence type="ECO:0000256" key="11">
    <source>
        <dbReference type="ARBA" id="ARBA00022763"/>
    </source>
</evidence>
<keyword evidence="8" id="KW-0808">Transferase</keyword>
<dbReference type="InterPro" id="IPR047967">
    <property type="entry name" value="PolX_PHP"/>
</dbReference>
<feature type="domain" description="Polymerase/histidinol phosphatase N-terminal" evidence="23">
    <location>
        <begin position="353"/>
        <end position="433"/>
    </location>
</feature>
<dbReference type="InterPro" id="IPR029398">
    <property type="entry name" value="PolB_thumb"/>
</dbReference>
<dbReference type="InterPro" id="IPR004013">
    <property type="entry name" value="PHP_dom"/>
</dbReference>
<evidence type="ECO:0000256" key="19">
    <source>
        <dbReference type="ARBA" id="ARBA00044678"/>
    </source>
</evidence>
<evidence type="ECO:0000256" key="13">
    <source>
        <dbReference type="ARBA" id="ARBA00022932"/>
    </source>
</evidence>
<dbReference type="SUPFAM" id="SSF81301">
    <property type="entry name" value="Nucleotidyltransferase"/>
    <property type="match status" value="1"/>
</dbReference>
<comment type="function">
    <text evidence="20">Repair polymerase that plays a key role in base-excision repair. During this process, the damaged base is excised by specific DNA glycosylases, the DNA backbone is nicked at the abasic site by an apurinic/apyrimidic (AP) endonuclease, and POLB removes 5'-deoxyribose-phosphate from the preincised AP site acting as a 5'-deoxyribose-phosphate lyase (5'-dRP lyase); through its DNA polymerase activity, it adds one nucleotide to the 3' end of the arising single-nucleotide gap. Conducts 'gap-filling' DNA synthesis in a stepwise distributive fashion rather than in a processive fashion as for other DNA polymerases. It is also able to cleave sugar-phosphate bonds 3' to an intact AP site, acting as an AP lyase.</text>
</comment>
<evidence type="ECO:0000256" key="2">
    <source>
        <dbReference type="ARBA" id="ARBA00004496"/>
    </source>
</evidence>
<reference evidence="25 26" key="1">
    <citation type="submission" date="2017-09" db="EMBL/GenBank/DDBJ databases">
        <title>Depth-based differentiation of microbial function through sediment-hosted aquifers and enrichment of novel symbionts in the deep terrestrial subsurface.</title>
        <authorList>
            <person name="Probst A.J."/>
            <person name="Ladd B."/>
            <person name="Jarett J.K."/>
            <person name="Geller-Mcgrath D.E."/>
            <person name="Sieber C.M."/>
            <person name="Emerson J.B."/>
            <person name="Anantharaman K."/>
            <person name="Thomas B.C."/>
            <person name="Malmstrom R."/>
            <person name="Stieglmeier M."/>
            <person name="Klingl A."/>
            <person name="Woyke T."/>
            <person name="Ryan C.M."/>
            <person name="Banfield J.F."/>
        </authorList>
    </citation>
    <scope>NUCLEOTIDE SEQUENCE [LARGE SCALE GENOMIC DNA]</scope>
    <source>
        <strain evidence="25">CG11_big_fil_rev_8_21_14_0_20_43_10</strain>
    </source>
</reference>
<dbReference type="GO" id="GO:0006281">
    <property type="term" value="P:DNA repair"/>
    <property type="evidence" value="ECO:0007669"/>
    <property type="project" value="UniProtKB-KW"/>
</dbReference>
<dbReference type="CDD" id="cd00141">
    <property type="entry name" value="NT_POLXc"/>
    <property type="match status" value="1"/>
</dbReference>
<evidence type="ECO:0000256" key="4">
    <source>
        <dbReference type="ARBA" id="ARBA00012720"/>
    </source>
</evidence>
<dbReference type="GO" id="GO:0003677">
    <property type="term" value="F:DNA binding"/>
    <property type="evidence" value="ECO:0007669"/>
    <property type="project" value="InterPro"/>
</dbReference>
<dbReference type="InterPro" id="IPR010996">
    <property type="entry name" value="HHH_MUS81"/>
</dbReference>
<evidence type="ECO:0000256" key="15">
    <source>
        <dbReference type="ARBA" id="ARBA00023204"/>
    </source>
</evidence>
<dbReference type="NCBIfam" id="NF006375">
    <property type="entry name" value="PRK08609.1"/>
    <property type="match status" value="1"/>
</dbReference>
<dbReference type="PRINTS" id="PR00870">
    <property type="entry name" value="DNAPOLXBETA"/>
</dbReference>
<comment type="subcellular location">
    <subcellularLocation>
        <location evidence="2">Cytoplasm</location>
    </subcellularLocation>
</comment>
<dbReference type="CDD" id="cd07436">
    <property type="entry name" value="PHP_PolX"/>
    <property type="match status" value="1"/>
</dbReference>
<evidence type="ECO:0000256" key="21">
    <source>
        <dbReference type="ARBA" id="ARBA00049244"/>
    </source>
</evidence>
<dbReference type="InterPro" id="IPR002008">
    <property type="entry name" value="DNA_pol_X_beta-like"/>
</dbReference>
<dbReference type="SMART" id="SM00481">
    <property type="entry name" value="POLIIIAc"/>
    <property type="match status" value="1"/>
</dbReference>
<evidence type="ECO:0000256" key="20">
    <source>
        <dbReference type="ARBA" id="ARBA00045548"/>
    </source>
</evidence>
<evidence type="ECO:0000256" key="14">
    <source>
        <dbReference type="ARBA" id="ARBA00023053"/>
    </source>
</evidence>
<dbReference type="Pfam" id="PF14716">
    <property type="entry name" value="HHH_8"/>
    <property type="match status" value="1"/>
</dbReference>
<keyword evidence="13" id="KW-0239">DNA-directed DNA polymerase</keyword>
<gene>
    <name evidence="25" type="ORF">COV41_01685</name>
</gene>
<dbReference type="InterPro" id="IPR003141">
    <property type="entry name" value="Pol/His_phosphatase_N"/>
</dbReference>
<evidence type="ECO:0000256" key="18">
    <source>
        <dbReference type="ARBA" id="ARBA00044632"/>
    </source>
</evidence>
<evidence type="ECO:0000313" key="25">
    <source>
        <dbReference type="EMBL" id="PIR26331.1"/>
    </source>
</evidence>
<dbReference type="InterPro" id="IPR022311">
    <property type="entry name" value="PolX-like"/>
</dbReference>
<keyword evidence="14" id="KW-0915">Sodium</keyword>
<evidence type="ECO:0000259" key="22">
    <source>
        <dbReference type="SMART" id="SM00278"/>
    </source>
</evidence>
<feature type="domain" description="Helix-hairpin-helix DNA-binding motif class 1" evidence="22">
    <location>
        <begin position="54"/>
        <end position="73"/>
    </location>
</feature>
<evidence type="ECO:0000256" key="6">
    <source>
        <dbReference type="ARBA" id="ARBA00022481"/>
    </source>
</evidence>
<proteinExistence type="predicted"/>
<evidence type="ECO:0000256" key="16">
    <source>
        <dbReference type="ARBA" id="ARBA00035717"/>
    </source>
</evidence>
<dbReference type="EC" id="2.7.7.7" evidence="3"/>
<dbReference type="Pfam" id="PF14791">
    <property type="entry name" value="DNA_pol_B_thumb"/>
    <property type="match status" value="1"/>
</dbReference>
<evidence type="ECO:0000256" key="5">
    <source>
        <dbReference type="ARBA" id="ARBA00020020"/>
    </source>
</evidence>
<evidence type="ECO:0000259" key="23">
    <source>
        <dbReference type="SMART" id="SM00481"/>
    </source>
</evidence>
<dbReference type="Gene3D" id="3.30.210.10">
    <property type="entry name" value="DNA polymerase, thumb domain"/>
    <property type="match status" value="1"/>
</dbReference>
<evidence type="ECO:0000256" key="9">
    <source>
        <dbReference type="ARBA" id="ARBA00022695"/>
    </source>
</evidence>
<keyword evidence="15" id="KW-0234">DNA repair</keyword>
<dbReference type="SUPFAM" id="SSF47781">
    <property type="entry name" value="RuvA domain 2-like"/>
    <property type="match status" value="1"/>
</dbReference>
<dbReference type="InterPro" id="IPR002054">
    <property type="entry name" value="DNA-dir_DNA_pol_X"/>
</dbReference>
<dbReference type="InterPro" id="IPR027421">
    <property type="entry name" value="DNA_pol_lamdba_lyase_dom_sf"/>
</dbReference>
<dbReference type="PRINTS" id="PR00869">
    <property type="entry name" value="DNAPOLX"/>
</dbReference>
<dbReference type="Gene3D" id="1.10.150.20">
    <property type="entry name" value="5' to 3' exonuclease, C-terminal subdomain"/>
    <property type="match status" value="1"/>
</dbReference>
<dbReference type="Gene3D" id="3.30.460.10">
    <property type="entry name" value="Beta Polymerase, domain 2"/>
    <property type="match status" value="1"/>
</dbReference>
<dbReference type="PANTHER" id="PTHR36928">
    <property type="entry name" value="PHOSPHATASE YCDX-RELATED"/>
    <property type="match status" value="1"/>
</dbReference>
<evidence type="ECO:0000256" key="12">
    <source>
        <dbReference type="ARBA" id="ARBA00022843"/>
    </source>
</evidence>
<dbReference type="GO" id="GO:0005829">
    <property type="term" value="C:cytosol"/>
    <property type="evidence" value="ECO:0007669"/>
    <property type="project" value="TreeGrafter"/>
</dbReference>
<dbReference type="InterPro" id="IPR022312">
    <property type="entry name" value="DNA_pol_X"/>
</dbReference>
<dbReference type="InterPro" id="IPR016195">
    <property type="entry name" value="Pol/histidinol_Pase-like"/>
</dbReference>
<comment type="catalytic activity">
    <reaction evidence="21">
        <text>DNA(n) + a 2'-deoxyribonucleoside 5'-triphosphate = DNA(n+1) + diphosphate</text>
        <dbReference type="Rhea" id="RHEA:22508"/>
        <dbReference type="Rhea" id="RHEA-COMP:17339"/>
        <dbReference type="Rhea" id="RHEA-COMP:17340"/>
        <dbReference type="ChEBI" id="CHEBI:33019"/>
        <dbReference type="ChEBI" id="CHEBI:61560"/>
        <dbReference type="ChEBI" id="CHEBI:173112"/>
        <dbReference type="EC" id="2.7.7.7"/>
    </reaction>
</comment>
<evidence type="ECO:0000256" key="17">
    <source>
        <dbReference type="ARBA" id="ARBA00035726"/>
    </source>
</evidence>
<keyword evidence="10" id="KW-0235">DNA replication</keyword>